<dbReference type="SUPFAM" id="SSF58100">
    <property type="entry name" value="Bacterial hemolysins"/>
    <property type="match status" value="1"/>
</dbReference>
<proteinExistence type="predicted"/>
<keyword evidence="2" id="KW-0732">Signal</keyword>
<reference evidence="3 4" key="1">
    <citation type="submission" date="2019-09" db="EMBL/GenBank/DDBJ databases">
        <title>The draft genomes of Allium pathogen Pseudomonas sp.</title>
        <authorList>
            <person name="Fujikawa T."/>
            <person name="Sawada H."/>
        </authorList>
    </citation>
    <scope>NUCLEOTIDE SEQUENCE [LARGE SCALE GENOMIC DNA]</scope>
    <source>
        <strain evidence="3 4">MAFF 730085</strain>
    </source>
</reference>
<gene>
    <name evidence="3" type="ORF">F0170_07845</name>
</gene>
<evidence type="ECO:0000256" key="1">
    <source>
        <dbReference type="SAM" id="MobiDB-lite"/>
    </source>
</evidence>
<dbReference type="RefSeq" id="WP_063613635.1">
    <property type="nucleotide sequence ID" value="NZ_VUBA01000044.1"/>
</dbReference>
<dbReference type="EMBL" id="VUBA01000044">
    <property type="protein sequence ID" value="MPQ83901.1"/>
    <property type="molecule type" value="Genomic_DNA"/>
</dbReference>
<comment type="caution">
    <text evidence="3">The sequence shown here is derived from an EMBL/GenBank/DDBJ whole genome shotgun (WGS) entry which is preliminary data.</text>
</comment>
<dbReference type="Proteomes" id="UP000325438">
    <property type="component" value="Unassembled WGS sequence"/>
</dbReference>
<sequence>MLSVRKPSWMIAAGVIGLLVATGVNTAQAGSEVQWGSFGPGSGDKLTTSSSEGAKRVLSTTAFSVGDLEKLLDGQKGDHQELLRLNSKLQEQARYFDEFKRKDGSSSSASDSQLSDLKRTVADQKSTLDKLKSEVEDLKSKSNSNSSSSSSELSRLKSDVSDQNRTISDLKRSIDTLSSKVK</sequence>
<feature type="compositionally biased region" description="Basic and acidic residues" evidence="1">
    <location>
        <begin position="116"/>
        <end position="140"/>
    </location>
</feature>
<evidence type="ECO:0000256" key="2">
    <source>
        <dbReference type="SAM" id="SignalP"/>
    </source>
</evidence>
<feature type="compositionally biased region" description="Basic and acidic residues" evidence="1">
    <location>
        <begin position="154"/>
        <end position="174"/>
    </location>
</feature>
<feature type="compositionally biased region" description="Low complexity" evidence="1">
    <location>
        <begin position="141"/>
        <end position="153"/>
    </location>
</feature>
<organism evidence="3 4">
    <name type="scientific">Pseudomonas kitaguniensis</name>
    <dbReference type="NCBI Taxonomy" id="2607908"/>
    <lineage>
        <taxon>Bacteria</taxon>
        <taxon>Pseudomonadati</taxon>
        <taxon>Pseudomonadota</taxon>
        <taxon>Gammaproteobacteria</taxon>
        <taxon>Pseudomonadales</taxon>
        <taxon>Pseudomonadaceae</taxon>
        <taxon>Pseudomonas</taxon>
    </lineage>
</organism>
<feature type="compositionally biased region" description="Low complexity" evidence="1">
    <location>
        <begin position="105"/>
        <end position="115"/>
    </location>
</feature>
<protein>
    <submittedName>
        <fullName evidence="3">Uncharacterized protein</fullName>
    </submittedName>
</protein>
<evidence type="ECO:0000313" key="4">
    <source>
        <dbReference type="Proteomes" id="UP000325438"/>
    </source>
</evidence>
<evidence type="ECO:0000313" key="3">
    <source>
        <dbReference type="EMBL" id="MPQ83901.1"/>
    </source>
</evidence>
<feature type="region of interest" description="Disordered" evidence="1">
    <location>
        <begin position="100"/>
        <end position="182"/>
    </location>
</feature>
<feature type="chain" id="PRO_5024914218" evidence="2">
    <location>
        <begin position="30"/>
        <end position="182"/>
    </location>
</feature>
<accession>A0A5N7JRC4</accession>
<dbReference type="Gene3D" id="1.20.5.340">
    <property type="match status" value="1"/>
</dbReference>
<feature type="signal peptide" evidence="2">
    <location>
        <begin position="1"/>
        <end position="29"/>
    </location>
</feature>
<name>A0A5N7JRC4_9PSED</name>
<dbReference type="AlphaFoldDB" id="A0A5N7JRC4"/>